<comment type="catalytic activity">
    <reaction evidence="7">
        <text>L-dopachrome = 5,6-dihydroxyindole-2-carboxylate</text>
        <dbReference type="Rhea" id="RHEA:13041"/>
        <dbReference type="ChEBI" id="CHEBI:16875"/>
        <dbReference type="ChEBI" id="CHEBI:57509"/>
        <dbReference type="EC" id="5.3.3.12"/>
    </reaction>
</comment>
<evidence type="ECO:0000313" key="14">
    <source>
        <dbReference type="Proteomes" id="UP000074247"/>
    </source>
</evidence>
<keyword evidence="4" id="KW-0964">Secreted</keyword>
<dbReference type="GO" id="GO:0005125">
    <property type="term" value="F:cytokine activity"/>
    <property type="evidence" value="ECO:0007669"/>
    <property type="project" value="UniProtKB-KW"/>
</dbReference>
<evidence type="ECO:0000256" key="2">
    <source>
        <dbReference type="ARBA" id="ARBA00005851"/>
    </source>
</evidence>
<comment type="subcellular location">
    <subcellularLocation>
        <location evidence="1">Secreted</location>
    </subcellularLocation>
</comment>
<accession>A0A139Y212</accession>
<dbReference type="InterPro" id="IPR014347">
    <property type="entry name" value="Tautomerase/MIF_sf"/>
</dbReference>
<organism evidence="13 14">
    <name type="scientific">Toxoplasma gondii ARI</name>
    <dbReference type="NCBI Taxonomy" id="1074872"/>
    <lineage>
        <taxon>Eukaryota</taxon>
        <taxon>Sar</taxon>
        <taxon>Alveolata</taxon>
        <taxon>Apicomplexa</taxon>
        <taxon>Conoidasida</taxon>
        <taxon>Coccidia</taxon>
        <taxon>Eucoccidiorida</taxon>
        <taxon>Eimeriorina</taxon>
        <taxon>Sarcocystidae</taxon>
        <taxon>Toxoplasma</taxon>
    </lineage>
</organism>
<dbReference type="GO" id="GO:0004167">
    <property type="term" value="F:dopachrome isomerase activity"/>
    <property type="evidence" value="ECO:0007669"/>
    <property type="project" value="UniProtKB-EC"/>
</dbReference>
<dbReference type="EC" id="5.3.3.12" evidence="8"/>
<evidence type="ECO:0000256" key="7">
    <source>
        <dbReference type="ARBA" id="ARBA00036823"/>
    </source>
</evidence>
<dbReference type="EC" id="5.3.2.1" evidence="9"/>
<protein>
    <recommendedName>
        <fullName evidence="12">L-dopachrome isomerase</fullName>
        <ecNumber evidence="9">5.3.2.1</ecNumber>
        <ecNumber evidence="8">5.3.3.12</ecNumber>
    </recommendedName>
    <alternativeName>
        <fullName evidence="10">L-dopachrome tautomerase</fullName>
    </alternativeName>
    <alternativeName>
        <fullName evidence="11">Phenylpyruvate tautomerase</fullName>
    </alternativeName>
</protein>
<feature type="non-terminal residue" evidence="13">
    <location>
        <position position="1"/>
    </location>
</feature>
<evidence type="ECO:0000256" key="5">
    <source>
        <dbReference type="ARBA" id="ARBA00023235"/>
    </source>
</evidence>
<evidence type="ECO:0000256" key="1">
    <source>
        <dbReference type="ARBA" id="ARBA00004613"/>
    </source>
</evidence>
<sequence>LFPSLQSLSDDDVLWSGRSPSVCCSSSAVADALGKPLSYVMVGYSQTGQMRFGGSSDPCAFIRVASIGGITSSTNCKIAAALSAACERHLGVPKNRIYTTFTNKSPSEWAMGDRTFG</sequence>
<dbReference type="Gene3D" id="3.30.429.10">
    <property type="entry name" value="Macrophage Migration Inhibitory Factor"/>
    <property type="match status" value="1"/>
</dbReference>
<comment type="caution">
    <text evidence="13">The sequence shown here is derived from an EMBL/GenBank/DDBJ whole genome shotgun (WGS) entry which is preliminary data.</text>
</comment>
<dbReference type="EMBL" id="AGQS02004195">
    <property type="protein sequence ID" value="KYF45073.1"/>
    <property type="molecule type" value="Genomic_DNA"/>
</dbReference>
<dbReference type="SUPFAM" id="SSF55331">
    <property type="entry name" value="Tautomerase/MIF"/>
    <property type="match status" value="1"/>
</dbReference>
<dbReference type="GO" id="GO:0005615">
    <property type="term" value="C:extracellular space"/>
    <property type="evidence" value="ECO:0007669"/>
    <property type="project" value="UniProtKB-KW"/>
</dbReference>
<dbReference type="Pfam" id="PF01187">
    <property type="entry name" value="MIF"/>
    <property type="match status" value="1"/>
</dbReference>
<name>A0A139Y212_TOXGO</name>
<dbReference type="AlphaFoldDB" id="A0A139Y212"/>
<evidence type="ECO:0000256" key="10">
    <source>
        <dbReference type="ARBA" id="ARBA00041631"/>
    </source>
</evidence>
<keyword evidence="5" id="KW-0413">Isomerase</keyword>
<dbReference type="InterPro" id="IPR001398">
    <property type="entry name" value="Macrophage_inhib_fac"/>
</dbReference>
<evidence type="ECO:0000256" key="4">
    <source>
        <dbReference type="ARBA" id="ARBA00022525"/>
    </source>
</evidence>
<dbReference type="InterPro" id="IPR019829">
    <property type="entry name" value="Macrophage_inhib_fac_CS"/>
</dbReference>
<evidence type="ECO:0000313" key="13">
    <source>
        <dbReference type="EMBL" id="KYF45073.1"/>
    </source>
</evidence>
<dbReference type="Proteomes" id="UP000074247">
    <property type="component" value="Unassembled WGS sequence"/>
</dbReference>
<dbReference type="GO" id="GO:0050178">
    <property type="term" value="F:phenylpyruvate tautomerase activity"/>
    <property type="evidence" value="ECO:0007669"/>
    <property type="project" value="UniProtKB-EC"/>
</dbReference>
<evidence type="ECO:0000256" key="3">
    <source>
        <dbReference type="ARBA" id="ARBA00022514"/>
    </source>
</evidence>
<comment type="catalytic activity">
    <reaction evidence="6">
        <text>3-phenylpyruvate = enol-phenylpyruvate</text>
        <dbReference type="Rhea" id="RHEA:17097"/>
        <dbReference type="ChEBI" id="CHEBI:16815"/>
        <dbReference type="ChEBI" id="CHEBI:18005"/>
        <dbReference type="EC" id="5.3.2.1"/>
    </reaction>
</comment>
<dbReference type="OrthoDB" id="255819at2759"/>
<reference evidence="13 14" key="1">
    <citation type="journal article" date="2016" name="Nat. Commun.">
        <title>Local admixture of amplified and diversified secreted pathogenesis determinants shapes mosaic Toxoplasma gondii genomes.</title>
        <authorList>
            <person name="Lorenzi H."/>
            <person name="Khan A."/>
            <person name="Behnke M.S."/>
            <person name="Namasivayam S."/>
            <person name="Swapna L.S."/>
            <person name="Hadjithomas M."/>
            <person name="Karamycheva S."/>
            <person name="Pinney D."/>
            <person name="Brunk B.P."/>
            <person name="Ajioka J.W."/>
            <person name="Ajzenberg D."/>
            <person name="Boothroyd J.C."/>
            <person name="Boyle J.P."/>
            <person name="Darde M.L."/>
            <person name="Diaz-Miranda M.A."/>
            <person name="Dubey J.P."/>
            <person name="Fritz H.M."/>
            <person name="Gennari S.M."/>
            <person name="Gregory B.D."/>
            <person name="Kim K."/>
            <person name="Saeij J.P."/>
            <person name="Su C."/>
            <person name="White M.W."/>
            <person name="Zhu X.Q."/>
            <person name="Howe D.K."/>
            <person name="Rosenthal B.M."/>
            <person name="Grigg M.E."/>
            <person name="Parkinson J."/>
            <person name="Liu L."/>
            <person name="Kissinger J.C."/>
            <person name="Roos D.S."/>
            <person name="Sibley L.D."/>
        </authorList>
    </citation>
    <scope>NUCLEOTIDE SEQUENCE [LARGE SCALE GENOMIC DNA]</scope>
    <source>
        <strain evidence="13 14">ARI</strain>
    </source>
</reference>
<evidence type="ECO:0000256" key="9">
    <source>
        <dbReference type="ARBA" id="ARBA00039086"/>
    </source>
</evidence>
<dbReference type="PANTHER" id="PTHR11954:SF6">
    <property type="entry name" value="MACROPHAGE MIGRATION INHIBITORY FACTOR"/>
    <property type="match status" value="1"/>
</dbReference>
<gene>
    <name evidence="13" type="ORF">TGARI_369230</name>
</gene>
<dbReference type="PANTHER" id="PTHR11954">
    <property type="entry name" value="D-DOPACHROME DECARBOXYLASE"/>
    <property type="match status" value="1"/>
</dbReference>
<dbReference type="PROSITE" id="PS01158">
    <property type="entry name" value="MIF"/>
    <property type="match status" value="1"/>
</dbReference>
<evidence type="ECO:0000256" key="8">
    <source>
        <dbReference type="ARBA" id="ARBA00038932"/>
    </source>
</evidence>
<dbReference type="VEuPathDB" id="ToxoDB:TGARI_369230"/>
<keyword evidence="3" id="KW-0202">Cytokine</keyword>
<evidence type="ECO:0000256" key="11">
    <source>
        <dbReference type="ARBA" id="ARBA00041912"/>
    </source>
</evidence>
<evidence type="ECO:0000256" key="12">
    <source>
        <dbReference type="ARBA" id="ARBA00042730"/>
    </source>
</evidence>
<proteinExistence type="inferred from homology"/>
<evidence type="ECO:0000256" key="6">
    <source>
        <dbReference type="ARBA" id="ARBA00036735"/>
    </source>
</evidence>
<comment type="similarity">
    <text evidence="2">Belongs to the MIF family.</text>
</comment>